<gene>
    <name evidence="3" type="ORF">M8A51_04680</name>
</gene>
<organism evidence="3 4">
    <name type="scientific">Caldimonas mangrovi</name>
    <dbReference type="NCBI Taxonomy" id="2944811"/>
    <lineage>
        <taxon>Bacteria</taxon>
        <taxon>Pseudomonadati</taxon>
        <taxon>Pseudomonadota</taxon>
        <taxon>Betaproteobacteria</taxon>
        <taxon>Burkholderiales</taxon>
        <taxon>Sphaerotilaceae</taxon>
        <taxon>Caldimonas</taxon>
    </lineage>
</organism>
<dbReference type="Proteomes" id="UP001165541">
    <property type="component" value="Unassembled WGS sequence"/>
</dbReference>
<dbReference type="NCBIfam" id="TIGR02595">
    <property type="entry name" value="PEP_CTERM"/>
    <property type="match status" value="1"/>
</dbReference>
<reference evidence="3" key="1">
    <citation type="submission" date="2022-05" db="EMBL/GenBank/DDBJ databases">
        <title>Schlegelella sp. nov., isolated from mangrove soil.</title>
        <authorList>
            <person name="Liu Y."/>
            <person name="Ge X."/>
            <person name="Liu W."/>
        </authorList>
    </citation>
    <scope>NUCLEOTIDE SEQUENCE</scope>
    <source>
        <strain evidence="3">S2-27</strain>
    </source>
</reference>
<name>A0ABT0YL15_9BURK</name>
<proteinExistence type="predicted"/>
<sequence>MLKRLLSLLAFLLAGVPIASHATTDCSSGSFAAAVDCGVLTGHWTVAVLPTSTISATASVNSAGSAGAIPQPVTGTIRVARVVDQDCGPGCQRSEDLPEAVDVSLTGIMTVGAYVLAYAPPPAGEENIYVHGYYTGAGDLDFEDFSLVHAGNGQVNSPFDYQEVTDTVSLAPGDYTFTLGIEGLARLDGQGAGNLSTFTSSLYIQAAIEDPNFEILCTPIPEPETYALMLAGLGAIILRRRGKMNRPGFRGGRSV</sequence>
<feature type="domain" description="Ice-binding protein C-terminal" evidence="2">
    <location>
        <begin position="219"/>
        <end position="241"/>
    </location>
</feature>
<evidence type="ECO:0000259" key="2">
    <source>
        <dbReference type="Pfam" id="PF07589"/>
    </source>
</evidence>
<keyword evidence="1" id="KW-0732">Signal</keyword>
<dbReference type="Pfam" id="PF07589">
    <property type="entry name" value="PEP-CTERM"/>
    <property type="match status" value="1"/>
</dbReference>
<protein>
    <submittedName>
        <fullName evidence="3">PEP-CTERM sorting domain-containing protein</fullName>
    </submittedName>
</protein>
<evidence type="ECO:0000313" key="3">
    <source>
        <dbReference type="EMBL" id="MCM5678826.1"/>
    </source>
</evidence>
<feature type="signal peptide" evidence="1">
    <location>
        <begin position="1"/>
        <end position="22"/>
    </location>
</feature>
<comment type="caution">
    <text evidence="3">The sequence shown here is derived from an EMBL/GenBank/DDBJ whole genome shotgun (WGS) entry which is preliminary data.</text>
</comment>
<evidence type="ECO:0000313" key="4">
    <source>
        <dbReference type="Proteomes" id="UP001165541"/>
    </source>
</evidence>
<feature type="chain" id="PRO_5046978832" evidence="1">
    <location>
        <begin position="23"/>
        <end position="255"/>
    </location>
</feature>
<keyword evidence="4" id="KW-1185">Reference proteome</keyword>
<evidence type="ECO:0000256" key="1">
    <source>
        <dbReference type="SAM" id="SignalP"/>
    </source>
</evidence>
<dbReference type="EMBL" id="JAMKFE010000002">
    <property type="protein sequence ID" value="MCM5678826.1"/>
    <property type="molecule type" value="Genomic_DNA"/>
</dbReference>
<accession>A0ABT0YL15</accession>
<dbReference type="RefSeq" id="WP_251776956.1">
    <property type="nucleotide sequence ID" value="NZ_JAMKFE010000002.1"/>
</dbReference>
<dbReference type="InterPro" id="IPR013424">
    <property type="entry name" value="Ice-binding_C"/>
</dbReference>